<dbReference type="SUPFAM" id="SSF46785">
    <property type="entry name" value="Winged helix' DNA-binding domain"/>
    <property type="match status" value="1"/>
</dbReference>
<gene>
    <name evidence="2" type="ORF">C7440_2984</name>
</gene>
<keyword evidence="3" id="KW-1185">Reference proteome</keyword>
<accession>A0A2U1CKB1</accession>
<dbReference type="PANTHER" id="PTHR33164">
    <property type="entry name" value="TRANSCRIPTIONAL REGULATOR, MARR FAMILY"/>
    <property type="match status" value="1"/>
</dbReference>
<dbReference type="InterPro" id="IPR039422">
    <property type="entry name" value="MarR/SlyA-like"/>
</dbReference>
<proteinExistence type="predicted"/>
<dbReference type="GO" id="GO:0003700">
    <property type="term" value="F:DNA-binding transcription factor activity"/>
    <property type="evidence" value="ECO:0007669"/>
    <property type="project" value="InterPro"/>
</dbReference>
<dbReference type="InterPro" id="IPR036388">
    <property type="entry name" value="WH-like_DNA-bd_sf"/>
</dbReference>
<protein>
    <submittedName>
        <fullName evidence="2">MarR family transcriptional regulator</fullName>
    </submittedName>
</protein>
<dbReference type="Proteomes" id="UP000246145">
    <property type="component" value="Unassembled WGS sequence"/>
</dbReference>
<dbReference type="OrthoDB" id="9806864at2"/>
<reference evidence="2 3" key="1">
    <citation type="submission" date="2018-04" db="EMBL/GenBank/DDBJ databases">
        <title>Genomic Encyclopedia of Type Strains, Phase IV (KMG-IV): sequencing the most valuable type-strain genomes for metagenomic binning, comparative biology and taxonomic classification.</title>
        <authorList>
            <person name="Goeker M."/>
        </authorList>
    </citation>
    <scope>NUCLEOTIDE SEQUENCE [LARGE SCALE GENOMIC DNA]</scope>
    <source>
        <strain evidence="2 3">DSM 10065</strain>
    </source>
</reference>
<comment type="caution">
    <text evidence="2">The sequence shown here is derived from an EMBL/GenBank/DDBJ whole genome shotgun (WGS) entry which is preliminary data.</text>
</comment>
<dbReference type="PANTHER" id="PTHR33164:SF43">
    <property type="entry name" value="HTH-TYPE TRANSCRIPTIONAL REPRESSOR YETL"/>
    <property type="match status" value="1"/>
</dbReference>
<dbReference type="GO" id="GO:0006950">
    <property type="term" value="P:response to stress"/>
    <property type="evidence" value="ECO:0007669"/>
    <property type="project" value="TreeGrafter"/>
</dbReference>
<dbReference type="EMBL" id="QEKO01000004">
    <property type="protein sequence ID" value="PVY61431.1"/>
    <property type="molecule type" value="Genomic_DNA"/>
</dbReference>
<feature type="domain" description="HTH marR-type" evidence="1">
    <location>
        <begin position="14"/>
        <end position="147"/>
    </location>
</feature>
<dbReference type="InterPro" id="IPR000835">
    <property type="entry name" value="HTH_MarR-typ"/>
</dbReference>
<dbReference type="InterPro" id="IPR036390">
    <property type="entry name" value="WH_DNA-bd_sf"/>
</dbReference>
<dbReference type="AlphaFoldDB" id="A0A2U1CKB1"/>
<dbReference type="Gene3D" id="1.10.10.10">
    <property type="entry name" value="Winged helix-like DNA-binding domain superfamily/Winged helix DNA-binding domain"/>
    <property type="match status" value="1"/>
</dbReference>
<name>A0A2U1CKB1_9BURK</name>
<organism evidence="2 3">
    <name type="scientific">Pusillimonas noertemannii</name>
    <dbReference type="NCBI Taxonomy" id="305977"/>
    <lineage>
        <taxon>Bacteria</taxon>
        <taxon>Pseudomonadati</taxon>
        <taxon>Pseudomonadota</taxon>
        <taxon>Betaproteobacteria</taxon>
        <taxon>Burkholderiales</taxon>
        <taxon>Alcaligenaceae</taxon>
        <taxon>Pusillimonas</taxon>
    </lineage>
</organism>
<dbReference type="Pfam" id="PF12802">
    <property type="entry name" value="MarR_2"/>
    <property type="match status" value="1"/>
</dbReference>
<evidence type="ECO:0000313" key="2">
    <source>
        <dbReference type="EMBL" id="PVY61431.1"/>
    </source>
</evidence>
<evidence type="ECO:0000313" key="3">
    <source>
        <dbReference type="Proteomes" id="UP000246145"/>
    </source>
</evidence>
<dbReference type="RefSeq" id="WP_116519071.1">
    <property type="nucleotide sequence ID" value="NZ_JACCEX010000004.1"/>
</dbReference>
<evidence type="ECO:0000259" key="1">
    <source>
        <dbReference type="PROSITE" id="PS50995"/>
    </source>
</evidence>
<dbReference type="PROSITE" id="PS50995">
    <property type="entry name" value="HTH_MARR_2"/>
    <property type="match status" value="1"/>
</dbReference>
<dbReference type="PRINTS" id="PR00598">
    <property type="entry name" value="HTHMARR"/>
</dbReference>
<dbReference type="STRING" id="1231391.GCA_000308195_01727"/>
<sequence length="150" mass="17531">MPNDDPSMPDASLDHNIASQMASIIFRLDQILRDTILRKLDLTYIHFRVLQYLYEKDGRQIGEIAAAIVVRQPVLSRVIDQMEERALVRRSADPQDSRRMRVYLTDHGRSRYQEAWPPAHELLETSLKGFKGREREALRRLLKKMAANLF</sequence>
<dbReference type="SMART" id="SM00347">
    <property type="entry name" value="HTH_MARR"/>
    <property type="match status" value="1"/>
</dbReference>